<proteinExistence type="predicted"/>
<evidence type="ECO:0000313" key="2">
    <source>
        <dbReference type="Proteomes" id="UP000266426"/>
    </source>
</evidence>
<dbReference type="InterPro" id="IPR015797">
    <property type="entry name" value="NUDIX_hydrolase-like_dom_sf"/>
</dbReference>
<comment type="caution">
    <text evidence="1">The sequence shown here is derived from an EMBL/GenBank/DDBJ whole genome shotgun (WGS) entry which is preliminary data.</text>
</comment>
<dbReference type="EMBL" id="QZJZ01000091">
    <property type="protein sequence ID" value="RJP56772.1"/>
    <property type="molecule type" value="Genomic_DNA"/>
</dbReference>
<reference evidence="1 2" key="1">
    <citation type="journal article" date="2017" name="ISME J.">
        <title>Energy and carbon metabolisms in a deep terrestrial subsurface fluid microbial community.</title>
        <authorList>
            <person name="Momper L."/>
            <person name="Jungbluth S.P."/>
            <person name="Lee M.D."/>
            <person name="Amend J.P."/>
        </authorList>
    </citation>
    <scope>NUCLEOTIDE SEQUENCE [LARGE SCALE GENOMIC DNA]</scope>
    <source>
        <strain evidence="1">SURF_26</strain>
    </source>
</reference>
<evidence type="ECO:0000313" key="1">
    <source>
        <dbReference type="EMBL" id="RJP56772.1"/>
    </source>
</evidence>
<gene>
    <name evidence="1" type="ORF">C4541_11620</name>
</gene>
<name>A0A3A4QVK1_9BACT</name>
<dbReference type="Proteomes" id="UP000266426">
    <property type="component" value="Unassembled WGS sequence"/>
</dbReference>
<organism evidence="1 2">
    <name type="scientific">Candidatus Auribacter fodinae</name>
    <dbReference type="NCBI Taxonomy" id="2093366"/>
    <lineage>
        <taxon>Bacteria</taxon>
        <taxon>Pseudomonadati</taxon>
        <taxon>Candidatus Auribacterota</taxon>
        <taxon>Candidatus Auribacteria</taxon>
        <taxon>Candidatus Auribacterales</taxon>
        <taxon>Candidatus Auribacteraceae</taxon>
        <taxon>Candidatus Auribacter</taxon>
    </lineage>
</organism>
<dbReference type="SUPFAM" id="SSF55811">
    <property type="entry name" value="Nudix"/>
    <property type="match status" value="1"/>
</dbReference>
<protein>
    <recommendedName>
        <fullName evidence="3">NUDIX domain-containing protein</fullName>
    </recommendedName>
</protein>
<evidence type="ECO:0008006" key="3">
    <source>
        <dbReference type="Google" id="ProtNLM"/>
    </source>
</evidence>
<accession>A0A3A4QVK1</accession>
<sequence>MFGKLFMGVRAVFCMAGRAKGTVAKEGVLQYCVLAVLRHRDAYVFSQKGKRIIPLERRVLEGESDSEALSRMVLEESGLRLFQYERLDEFMRRDSLCKRKQHRVRVYGCVAAGEFSGQGWVWRFTEGELAGLPLDEKIRAYLAHVPIIGQAR</sequence>
<dbReference type="Gene3D" id="3.90.79.10">
    <property type="entry name" value="Nucleoside Triphosphate Pyrophosphohydrolase"/>
    <property type="match status" value="1"/>
</dbReference>
<dbReference type="AlphaFoldDB" id="A0A3A4QVK1"/>